<feature type="region of interest" description="Disordered" evidence="1">
    <location>
        <begin position="223"/>
        <end position="262"/>
    </location>
</feature>
<dbReference type="Proteomes" id="UP000654482">
    <property type="component" value="Unassembled WGS sequence"/>
</dbReference>
<organism evidence="2 3">
    <name type="scientific">Lusitaniella coriacea LEGE 07157</name>
    <dbReference type="NCBI Taxonomy" id="945747"/>
    <lineage>
        <taxon>Bacteria</taxon>
        <taxon>Bacillati</taxon>
        <taxon>Cyanobacteriota</taxon>
        <taxon>Cyanophyceae</taxon>
        <taxon>Spirulinales</taxon>
        <taxon>Lusitaniellaceae</taxon>
        <taxon>Lusitaniella</taxon>
    </lineage>
</organism>
<evidence type="ECO:0000313" key="3">
    <source>
        <dbReference type="Proteomes" id="UP000654482"/>
    </source>
</evidence>
<protein>
    <submittedName>
        <fullName evidence="2">Uncharacterized protein</fullName>
    </submittedName>
</protein>
<reference evidence="2" key="1">
    <citation type="submission" date="2020-10" db="EMBL/GenBank/DDBJ databases">
        <authorList>
            <person name="Castelo-Branco R."/>
            <person name="Eusebio N."/>
            <person name="Adriana R."/>
            <person name="Vieira A."/>
            <person name="Brugerolle De Fraissinette N."/>
            <person name="Rezende De Castro R."/>
            <person name="Schneider M.P."/>
            <person name="Vasconcelos V."/>
            <person name="Leao P.N."/>
        </authorList>
    </citation>
    <scope>NUCLEOTIDE SEQUENCE</scope>
    <source>
        <strain evidence="2">LEGE 07157</strain>
    </source>
</reference>
<evidence type="ECO:0000256" key="1">
    <source>
        <dbReference type="SAM" id="MobiDB-lite"/>
    </source>
</evidence>
<keyword evidence="3" id="KW-1185">Reference proteome</keyword>
<gene>
    <name evidence="2" type="ORF">IQ249_15780</name>
</gene>
<dbReference type="RefSeq" id="WP_194030449.1">
    <property type="nucleotide sequence ID" value="NZ_JADEWZ010000024.1"/>
</dbReference>
<dbReference type="EMBL" id="JADEWZ010000024">
    <property type="protein sequence ID" value="MBE9117359.1"/>
    <property type="molecule type" value="Genomic_DNA"/>
</dbReference>
<evidence type="ECO:0000313" key="2">
    <source>
        <dbReference type="EMBL" id="MBE9117359.1"/>
    </source>
</evidence>
<name>A0A8J7E1C2_9CYAN</name>
<dbReference type="AlphaFoldDB" id="A0A8J7E1C2"/>
<sequence>MPVSSQLDEVVQALEQHENSLRIRKMLFCAARNKWENNRDVLLSLNLKHIIQELVDLNSTLDQLTVSLYEIVKHLNRKTAYSLVANTIVSHVGKLYDDDGGSTQIFAFKPQKKLTPVENVIPVKEVAKNIEIHENSTRIRKMLFCICQNRWVNDPEILFSIDLEQLLQETYQLHPTVDSLSLALHNIVDSLNRKAEYASIANEIIHLIRPIYDTGELSGNLLNSQGQPIDTEVRPKKTAPVDTPAVSSPPSESEVKSKQSDPPYEPFAVRLEVMKYSNPLRAKILAFSVLYHLFDYKGKDWVSLKTSELDDLLVQLYQTYEDLSELETRLCETANHLDDPQESLQAAGAIVQALKPLYEARAI</sequence>
<proteinExistence type="predicted"/>
<comment type="caution">
    <text evidence="2">The sequence shown here is derived from an EMBL/GenBank/DDBJ whole genome shotgun (WGS) entry which is preliminary data.</text>
</comment>
<accession>A0A8J7E1C2</accession>